<dbReference type="Proteomes" id="UP000786811">
    <property type="component" value="Unassembled WGS sequence"/>
</dbReference>
<comment type="caution">
    <text evidence="2">The sequence shown here is derived from an EMBL/GenBank/DDBJ whole genome shotgun (WGS) entry which is preliminary data.</text>
</comment>
<dbReference type="EMBL" id="CAJNRD030001121">
    <property type="protein sequence ID" value="CAG5096654.1"/>
    <property type="molecule type" value="Genomic_DNA"/>
</dbReference>
<keyword evidence="3" id="KW-1185">Reference proteome</keyword>
<evidence type="ECO:0000313" key="3">
    <source>
        <dbReference type="Proteomes" id="UP000786811"/>
    </source>
</evidence>
<proteinExistence type="predicted"/>
<sequence length="343" mass="38414">MPRSSREYSDRGNYRVLPRTITYQEYGQAPMTIASGPIHSTDYYEDPFPDLYEDGHYGPGYQREQQMMGSTFAFGTERNPQYGPRAQNYYQPRTFQNYNQNRYHPGVIGPTRRTVRFEEDEDSEEAELRHKSDPSIICNCPFCPKGERQDVYDHLNGSGARQSEAMAKSIPPIDSSKLAETSHRTTIDDHGTDDSPETGTTANTERYDVTGTTKSATDDCRRVTSPTKDEPKCLTTGRGLSVYLRSPALRNEGVNALLDTVSDLNLLCIEELYDEALCNIENTGVVGGIATGSMPITDSISLKIFGVKITFHLVPEPPGGYRASLGNEFFVQNCVNISFYWNT</sequence>
<reference evidence="2" key="1">
    <citation type="submission" date="2021-04" db="EMBL/GenBank/DDBJ databases">
        <authorList>
            <person name="Chebbi M.A.C M."/>
        </authorList>
    </citation>
    <scope>NUCLEOTIDE SEQUENCE</scope>
</reference>
<gene>
    <name evidence="2" type="ORF">HICCMSTLAB_LOCUS8318</name>
</gene>
<evidence type="ECO:0000313" key="2">
    <source>
        <dbReference type="EMBL" id="CAG5096654.1"/>
    </source>
</evidence>
<feature type="region of interest" description="Disordered" evidence="1">
    <location>
        <begin position="159"/>
        <end position="204"/>
    </location>
</feature>
<feature type="compositionally biased region" description="Basic and acidic residues" evidence="1">
    <location>
        <begin position="180"/>
        <end position="193"/>
    </location>
</feature>
<organism evidence="2 3">
    <name type="scientific">Cotesia congregata</name>
    <name type="common">Parasitoid wasp</name>
    <name type="synonym">Apanteles congregatus</name>
    <dbReference type="NCBI Taxonomy" id="51543"/>
    <lineage>
        <taxon>Eukaryota</taxon>
        <taxon>Metazoa</taxon>
        <taxon>Ecdysozoa</taxon>
        <taxon>Arthropoda</taxon>
        <taxon>Hexapoda</taxon>
        <taxon>Insecta</taxon>
        <taxon>Pterygota</taxon>
        <taxon>Neoptera</taxon>
        <taxon>Endopterygota</taxon>
        <taxon>Hymenoptera</taxon>
        <taxon>Apocrita</taxon>
        <taxon>Ichneumonoidea</taxon>
        <taxon>Braconidae</taxon>
        <taxon>Microgastrinae</taxon>
        <taxon>Cotesia</taxon>
    </lineage>
</organism>
<evidence type="ECO:0000256" key="1">
    <source>
        <dbReference type="SAM" id="MobiDB-lite"/>
    </source>
</evidence>
<name>A0A8J2MUS9_COTCN</name>
<accession>A0A8J2MUS9</accession>
<dbReference type="AlphaFoldDB" id="A0A8J2MUS9"/>
<protein>
    <submittedName>
        <fullName evidence="2">Uncharacterized protein</fullName>
    </submittedName>
</protein>
<dbReference type="OrthoDB" id="3863715at2759"/>